<gene>
    <name evidence="3" type="ORF">RD149_13615</name>
</gene>
<protein>
    <recommendedName>
        <fullName evidence="5">Mce-associated membrane protein</fullName>
    </recommendedName>
</protein>
<feature type="compositionally biased region" description="Basic and acidic residues" evidence="1">
    <location>
        <begin position="25"/>
        <end position="39"/>
    </location>
</feature>
<dbReference type="Proteomes" id="UP001265083">
    <property type="component" value="Unassembled WGS sequence"/>
</dbReference>
<comment type="caution">
    <text evidence="3">The sequence shown here is derived from an EMBL/GenBank/DDBJ whole genome shotgun (WGS) entry which is preliminary data.</text>
</comment>
<feature type="region of interest" description="Disordered" evidence="1">
    <location>
        <begin position="1"/>
        <end position="40"/>
    </location>
</feature>
<evidence type="ECO:0000313" key="4">
    <source>
        <dbReference type="Proteomes" id="UP001265083"/>
    </source>
</evidence>
<feature type="transmembrane region" description="Helical" evidence="2">
    <location>
        <begin position="57"/>
        <end position="78"/>
    </location>
</feature>
<reference evidence="3 4" key="1">
    <citation type="submission" date="2023-08" db="EMBL/GenBank/DDBJ databases">
        <title>Bioegradation of LLDPE and BLDPE plastic by marine bacteria from coast plastic debris.</title>
        <authorList>
            <person name="Rong Z."/>
        </authorList>
    </citation>
    <scope>NUCLEOTIDE SEQUENCE [LARGE SCALE GENOMIC DNA]</scope>
    <source>
        <strain evidence="3 4">Z-2</strain>
    </source>
</reference>
<keyword evidence="4" id="KW-1185">Reference proteome</keyword>
<dbReference type="RefSeq" id="WP_310950880.1">
    <property type="nucleotide sequence ID" value="NZ_JAVLUS010000010.1"/>
</dbReference>
<evidence type="ECO:0000313" key="3">
    <source>
        <dbReference type="EMBL" id="MDS1114806.1"/>
    </source>
</evidence>
<feature type="compositionally biased region" description="Polar residues" evidence="1">
    <location>
        <begin position="1"/>
        <end position="24"/>
    </location>
</feature>
<evidence type="ECO:0000256" key="1">
    <source>
        <dbReference type="SAM" id="MobiDB-lite"/>
    </source>
</evidence>
<proteinExistence type="predicted"/>
<keyword evidence="2" id="KW-0472">Membrane</keyword>
<evidence type="ECO:0000256" key="2">
    <source>
        <dbReference type="SAM" id="Phobius"/>
    </source>
</evidence>
<evidence type="ECO:0008006" key="5">
    <source>
        <dbReference type="Google" id="ProtNLM"/>
    </source>
</evidence>
<accession>A0ABU2GTM3</accession>
<keyword evidence="2" id="KW-1133">Transmembrane helix</keyword>
<dbReference type="EMBL" id="JAVLUS010000010">
    <property type="protein sequence ID" value="MDS1114806.1"/>
    <property type="molecule type" value="Genomic_DNA"/>
</dbReference>
<name>A0ABU2GTM3_9ACTN</name>
<organism evidence="3 4">
    <name type="scientific">Gordonia westfalica</name>
    <dbReference type="NCBI Taxonomy" id="158898"/>
    <lineage>
        <taxon>Bacteria</taxon>
        <taxon>Bacillati</taxon>
        <taxon>Actinomycetota</taxon>
        <taxon>Actinomycetes</taxon>
        <taxon>Mycobacteriales</taxon>
        <taxon>Gordoniaceae</taxon>
        <taxon>Gordonia</taxon>
    </lineage>
</organism>
<sequence length="220" mass="22670">MSTPTIDTDNTASDNDTEKASTTAEKTDDKSASTRKGGDADSLLTRASGVKIGLKQVVSGALVVAMIATIGILGYVVADKSDTVNTMQSEASAAAAAEKRALDYATGAAEMNFKDLAAWNTRLTANTSPELTAKLTDAASSMEQVIVPLQWTSTAQPIAATVKSHEGSVFVVAAFVSVMTKNAQAPDGVQSTASYTVTMDSSKDWLITDVGGIDGAVAPK</sequence>
<keyword evidence="2" id="KW-0812">Transmembrane</keyword>